<evidence type="ECO:0000259" key="5">
    <source>
        <dbReference type="SMART" id="SM00563"/>
    </source>
</evidence>
<evidence type="ECO:0000256" key="4">
    <source>
        <dbReference type="SAM" id="Phobius"/>
    </source>
</evidence>
<dbReference type="CDD" id="cd07989">
    <property type="entry name" value="LPLAT_AGPAT-like"/>
    <property type="match status" value="1"/>
</dbReference>
<dbReference type="InterPro" id="IPR002123">
    <property type="entry name" value="Plipid/glycerol_acylTrfase"/>
</dbReference>
<keyword evidence="2 6" id="KW-0808">Transferase</keyword>
<reference evidence="6 7" key="1">
    <citation type="submission" date="2019-09" db="EMBL/GenBank/DDBJ databases">
        <title>NBRP : Genome information of microbial organism related human and environment.</title>
        <authorList>
            <person name="Hattori M."/>
            <person name="Oshima K."/>
            <person name="Inaba H."/>
            <person name="Suda W."/>
            <person name="Sakamoto M."/>
            <person name="Iino T."/>
            <person name="Kitahara M."/>
            <person name="Oshida Y."/>
            <person name="Iida T."/>
            <person name="Kudo T."/>
            <person name="Itoh T."/>
            <person name="Ohkuma M."/>
        </authorList>
    </citation>
    <scope>NUCLEOTIDE SEQUENCE [LARGE SCALE GENOMIC DNA]</scope>
    <source>
        <strain evidence="6 7">Q-1</strain>
    </source>
</reference>
<protein>
    <submittedName>
        <fullName evidence="6">1-acyl-sn-glycerol-3-phosphate acyltransferase</fullName>
    </submittedName>
</protein>
<dbReference type="PANTHER" id="PTHR10434:SF11">
    <property type="entry name" value="1-ACYL-SN-GLYCEROL-3-PHOSPHATE ACYLTRANSFERASE"/>
    <property type="match status" value="1"/>
</dbReference>
<feature type="transmembrane region" description="Helical" evidence="4">
    <location>
        <begin position="20"/>
        <end position="40"/>
    </location>
</feature>
<dbReference type="GO" id="GO:0006654">
    <property type="term" value="P:phosphatidic acid biosynthetic process"/>
    <property type="evidence" value="ECO:0007669"/>
    <property type="project" value="TreeGrafter"/>
</dbReference>
<dbReference type="SUPFAM" id="SSF69593">
    <property type="entry name" value="Glycerol-3-phosphate (1)-acyltransferase"/>
    <property type="match status" value="1"/>
</dbReference>
<evidence type="ECO:0000256" key="1">
    <source>
        <dbReference type="ARBA" id="ARBA00005189"/>
    </source>
</evidence>
<dbReference type="Proteomes" id="UP000324996">
    <property type="component" value="Unassembled WGS sequence"/>
</dbReference>
<accession>A0A5A7N6V7</accession>
<comment type="pathway">
    <text evidence="1">Lipid metabolism.</text>
</comment>
<feature type="domain" description="Phospholipid/glycerol acyltransferase" evidence="5">
    <location>
        <begin position="85"/>
        <end position="198"/>
    </location>
</feature>
<dbReference type="PANTHER" id="PTHR10434">
    <property type="entry name" value="1-ACYL-SN-GLYCEROL-3-PHOSPHATE ACYLTRANSFERASE"/>
    <property type="match status" value="1"/>
</dbReference>
<gene>
    <name evidence="6" type="primary">plsC</name>
    <name evidence="6" type="ORF">JCM17846_17340</name>
</gene>
<organism evidence="6 7">
    <name type="scientific">Iodidimonas nitroreducens</name>
    <dbReference type="NCBI Taxonomy" id="1236968"/>
    <lineage>
        <taxon>Bacteria</taxon>
        <taxon>Pseudomonadati</taxon>
        <taxon>Pseudomonadota</taxon>
        <taxon>Alphaproteobacteria</taxon>
        <taxon>Iodidimonadales</taxon>
        <taxon>Iodidimonadaceae</taxon>
        <taxon>Iodidimonas</taxon>
    </lineage>
</organism>
<dbReference type="GO" id="GO:0003841">
    <property type="term" value="F:1-acylglycerol-3-phosphate O-acyltransferase activity"/>
    <property type="evidence" value="ECO:0007669"/>
    <property type="project" value="TreeGrafter"/>
</dbReference>
<keyword evidence="4" id="KW-1133">Transmembrane helix</keyword>
<keyword evidence="3 6" id="KW-0012">Acyltransferase</keyword>
<keyword evidence="7" id="KW-1185">Reference proteome</keyword>
<dbReference type="Pfam" id="PF01553">
    <property type="entry name" value="Acyltransferase"/>
    <property type="match status" value="1"/>
</dbReference>
<keyword evidence="4" id="KW-0472">Membrane</keyword>
<dbReference type="RefSeq" id="WP_081837308.1">
    <property type="nucleotide sequence ID" value="NZ_BKCN01000007.1"/>
</dbReference>
<name>A0A5A7N6V7_9PROT</name>
<evidence type="ECO:0000256" key="2">
    <source>
        <dbReference type="ARBA" id="ARBA00022679"/>
    </source>
</evidence>
<evidence type="ECO:0000313" key="6">
    <source>
        <dbReference type="EMBL" id="GER04052.1"/>
    </source>
</evidence>
<dbReference type="AlphaFoldDB" id="A0A5A7N6V7"/>
<evidence type="ECO:0000256" key="3">
    <source>
        <dbReference type="ARBA" id="ARBA00023315"/>
    </source>
</evidence>
<comment type="caution">
    <text evidence="6">The sequence shown here is derived from an EMBL/GenBank/DDBJ whole genome shotgun (WGS) entry which is preliminary data.</text>
</comment>
<evidence type="ECO:0000313" key="7">
    <source>
        <dbReference type="Proteomes" id="UP000324996"/>
    </source>
</evidence>
<proteinExistence type="predicted"/>
<dbReference type="SMART" id="SM00563">
    <property type="entry name" value="PlsC"/>
    <property type="match status" value="1"/>
</dbReference>
<dbReference type="EMBL" id="BKCN01000007">
    <property type="protein sequence ID" value="GER04052.1"/>
    <property type="molecule type" value="Genomic_DNA"/>
</dbReference>
<keyword evidence="4" id="KW-0812">Transmembrane</keyword>
<sequence>MQGHFFYKWWWSIKIVRSILFNLAFYTFTLLWATGLLITIPLPGRRAMSRGIWLWTHAVLWMARVIAGITVEVRGAEHLRPNEALIIVSKHMSDLDAIVIFHHLPDMTALAKKELFRVPVIGLLLRKLDIVRIDRQSGQAHQEMPRVIRAIREGKRPLVVFPEGTRTLPGQHRPLKSGAYYLQEDGSLPVVPMATNSGLHWPRGLGKRRPGRVVYIIGAPLAHSTDKAHFMKQVNTQVMDLSDQLMRDDPAHQHYPALLG</sequence>